<organism evidence="3 4">
    <name type="scientific">Rurimicrobium arvi</name>
    <dbReference type="NCBI Taxonomy" id="2049916"/>
    <lineage>
        <taxon>Bacteria</taxon>
        <taxon>Pseudomonadati</taxon>
        <taxon>Bacteroidota</taxon>
        <taxon>Chitinophagia</taxon>
        <taxon>Chitinophagales</taxon>
        <taxon>Chitinophagaceae</taxon>
        <taxon>Rurimicrobium</taxon>
    </lineage>
</organism>
<gene>
    <name evidence="3" type="ORF">GCM10023092_23820</name>
</gene>
<dbReference type="Gene3D" id="3.10.450.50">
    <property type="match status" value="1"/>
</dbReference>
<evidence type="ECO:0000313" key="3">
    <source>
        <dbReference type="EMBL" id="GAA4457246.1"/>
    </source>
</evidence>
<dbReference type="Pfam" id="PF14534">
    <property type="entry name" value="DUF4440"/>
    <property type="match status" value="1"/>
</dbReference>
<evidence type="ECO:0000259" key="2">
    <source>
        <dbReference type="Pfam" id="PF14534"/>
    </source>
</evidence>
<accession>A0ABP8MWF5</accession>
<dbReference type="Proteomes" id="UP001501410">
    <property type="component" value="Unassembled WGS sequence"/>
</dbReference>
<reference evidence="4" key="1">
    <citation type="journal article" date="2019" name="Int. J. Syst. Evol. Microbiol.">
        <title>The Global Catalogue of Microorganisms (GCM) 10K type strain sequencing project: providing services to taxonomists for standard genome sequencing and annotation.</title>
        <authorList>
            <consortium name="The Broad Institute Genomics Platform"/>
            <consortium name="The Broad Institute Genome Sequencing Center for Infectious Disease"/>
            <person name="Wu L."/>
            <person name="Ma J."/>
        </authorList>
    </citation>
    <scope>NUCLEOTIDE SEQUENCE [LARGE SCALE GENOMIC DNA]</scope>
    <source>
        <strain evidence="4">JCM 31921</strain>
    </source>
</reference>
<feature type="signal peptide" evidence="1">
    <location>
        <begin position="1"/>
        <end position="21"/>
    </location>
</feature>
<dbReference type="InterPro" id="IPR032710">
    <property type="entry name" value="NTF2-like_dom_sf"/>
</dbReference>
<comment type="caution">
    <text evidence="3">The sequence shown here is derived from an EMBL/GenBank/DDBJ whole genome shotgun (WGS) entry which is preliminary data.</text>
</comment>
<dbReference type="RefSeq" id="WP_344827343.1">
    <property type="nucleotide sequence ID" value="NZ_BAABEZ010000022.1"/>
</dbReference>
<feature type="chain" id="PRO_5045156981" evidence="1">
    <location>
        <begin position="22"/>
        <end position="143"/>
    </location>
</feature>
<evidence type="ECO:0000313" key="4">
    <source>
        <dbReference type="Proteomes" id="UP001501410"/>
    </source>
</evidence>
<proteinExistence type="predicted"/>
<keyword evidence="1" id="KW-0732">Signal</keyword>
<dbReference type="EMBL" id="BAABEZ010000022">
    <property type="protein sequence ID" value="GAA4457246.1"/>
    <property type="molecule type" value="Genomic_DNA"/>
</dbReference>
<keyword evidence="4" id="KW-1185">Reference proteome</keyword>
<feature type="domain" description="DUF4440" evidence="2">
    <location>
        <begin position="29"/>
        <end position="135"/>
    </location>
</feature>
<dbReference type="SUPFAM" id="SSF54427">
    <property type="entry name" value="NTF2-like"/>
    <property type="match status" value="1"/>
</dbReference>
<name>A0ABP8MWF5_9BACT</name>
<dbReference type="InterPro" id="IPR027843">
    <property type="entry name" value="DUF4440"/>
</dbReference>
<protein>
    <submittedName>
        <fullName evidence="3">Nuclear transport factor 2 family protein</fullName>
    </submittedName>
</protein>
<sequence>MIRFRFLFIILASLISVAAQAGRHDETAIRAVLSRQQSAWNRGDIPAFMQGYWESDSMMFMGKKGPQYGYATTLSNYLKSYPDTAHMGQLQFDIVTVRKLGRKYAMVIGRWQLRRSVGDAGGYFSLLFHKIHRRWFIIIDHTS</sequence>
<evidence type="ECO:0000256" key="1">
    <source>
        <dbReference type="SAM" id="SignalP"/>
    </source>
</evidence>